<dbReference type="EMBL" id="AZBU02000008">
    <property type="protein sequence ID" value="TKR67230.1"/>
    <property type="molecule type" value="Genomic_DNA"/>
</dbReference>
<reference evidence="7 8" key="2">
    <citation type="journal article" date="2019" name="G3 (Bethesda)">
        <title>Hybrid Assembly of the Genome of the Entomopathogenic Nematode Steinernema carpocapsae Identifies the X-Chromosome.</title>
        <authorList>
            <person name="Serra L."/>
            <person name="Macchietto M."/>
            <person name="Macias-Munoz A."/>
            <person name="McGill C.J."/>
            <person name="Rodriguez I.M."/>
            <person name="Rodriguez B."/>
            <person name="Murad R."/>
            <person name="Mortazavi A."/>
        </authorList>
    </citation>
    <scope>NUCLEOTIDE SEQUENCE [LARGE SCALE GENOMIC DNA]</scope>
    <source>
        <strain evidence="7 8">ALL</strain>
    </source>
</reference>
<accession>A0A4U5MDK1</accession>
<protein>
    <recommendedName>
        <fullName evidence="6">BED-type domain-containing protein</fullName>
    </recommendedName>
</protein>
<evidence type="ECO:0000256" key="5">
    <source>
        <dbReference type="SAM" id="MobiDB-lite"/>
    </source>
</evidence>
<keyword evidence="3" id="KW-0862">Zinc</keyword>
<evidence type="ECO:0000313" key="8">
    <source>
        <dbReference type="Proteomes" id="UP000298663"/>
    </source>
</evidence>
<evidence type="ECO:0000256" key="4">
    <source>
        <dbReference type="PROSITE-ProRule" id="PRU00027"/>
    </source>
</evidence>
<dbReference type="STRING" id="34508.A0A4U5MDK1"/>
<dbReference type="InterPro" id="IPR036236">
    <property type="entry name" value="Znf_C2H2_sf"/>
</dbReference>
<proteinExistence type="predicted"/>
<keyword evidence="2 4" id="KW-0863">Zinc-finger</keyword>
<evidence type="ECO:0000313" key="7">
    <source>
        <dbReference type="EMBL" id="TKR67230.1"/>
    </source>
</evidence>
<name>A0A4U5MDK1_STECR</name>
<feature type="domain" description="BED-type" evidence="6">
    <location>
        <begin position="58"/>
        <end position="106"/>
    </location>
</feature>
<dbReference type="AlphaFoldDB" id="A0A4U5MDK1"/>
<dbReference type="SUPFAM" id="SSF57667">
    <property type="entry name" value="beta-beta-alpha zinc fingers"/>
    <property type="match status" value="1"/>
</dbReference>
<evidence type="ECO:0000256" key="3">
    <source>
        <dbReference type="ARBA" id="ARBA00022833"/>
    </source>
</evidence>
<organism evidence="7 8">
    <name type="scientific">Steinernema carpocapsae</name>
    <name type="common">Entomopathogenic nematode</name>
    <dbReference type="NCBI Taxonomy" id="34508"/>
    <lineage>
        <taxon>Eukaryota</taxon>
        <taxon>Metazoa</taxon>
        <taxon>Ecdysozoa</taxon>
        <taxon>Nematoda</taxon>
        <taxon>Chromadorea</taxon>
        <taxon>Rhabditida</taxon>
        <taxon>Tylenchina</taxon>
        <taxon>Panagrolaimomorpha</taxon>
        <taxon>Strongyloidoidea</taxon>
        <taxon>Steinernematidae</taxon>
        <taxon>Steinernema</taxon>
    </lineage>
</organism>
<evidence type="ECO:0000256" key="2">
    <source>
        <dbReference type="ARBA" id="ARBA00022771"/>
    </source>
</evidence>
<sequence>MFWLFFASLSPLNKSEQSAKEAEEEAEESPPPTLEPSVRTPFKVEEVQQPMCTKRKRPRRNPVWPYFTVENGSAYCRQCTYSTRSVFSTNLKVHLRSHHRADYEKVILAEEALASMTPRHAAAVAQANAMAPMPLNGENGGSDTLSALRRMLSSTPNQNGGQQLFGNLFAPQAISAEFESRIFG</sequence>
<dbReference type="GO" id="GO:0003677">
    <property type="term" value="F:DNA binding"/>
    <property type="evidence" value="ECO:0007669"/>
    <property type="project" value="InterPro"/>
</dbReference>
<reference evidence="7 8" key="1">
    <citation type="journal article" date="2015" name="Genome Biol.">
        <title>Comparative genomics of Steinernema reveals deeply conserved gene regulatory networks.</title>
        <authorList>
            <person name="Dillman A.R."/>
            <person name="Macchietto M."/>
            <person name="Porter C.F."/>
            <person name="Rogers A."/>
            <person name="Williams B."/>
            <person name="Antoshechkin I."/>
            <person name="Lee M.M."/>
            <person name="Goodwin Z."/>
            <person name="Lu X."/>
            <person name="Lewis E.E."/>
            <person name="Goodrich-Blair H."/>
            <person name="Stock S.P."/>
            <person name="Adams B.J."/>
            <person name="Sternberg P.W."/>
            <person name="Mortazavi A."/>
        </authorList>
    </citation>
    <scope>NUCLEOTIDE SEQUENCE [LARGE SCALE GENOMIC DNA]</scope>
    <source>
        <strain evidence="7 8">ALL</strain>
    </source>
</reference>
<dbReference type="OrthoDB" id="5873825at2759"/>
<evidence type="ECO:0000256" key="1">
    <source>
        <dbReference type="ARBA" id="ARBA00022723"/>
    </source>
</evidence>
<dbReference type="InterPro" id="IPR003656">
    <property type="entry name" value="Znf_BED"/>
</dbReference>
<feature type="region of interest" description="Disordered" evidence="5">
    <location>
        <begin position="10"/>
        <end position="39"/>
    </location>
</feature>
<evidence type="ECO:0000259" key="6">
    <source>
        <dbReference type="PROSITE" id="PS50808"/>
    </source>
</evidence>
<comment type="caution">
    <text evidence="7">The sequence shown here is derived from an EMBL/GenBank/DDBJ whole genome shotgun (WGS) entry which is preliminary data.</text>
</comment>
<gene>
    <name evidence="7" type="ORF">L596_023415</name>
</gene>
<keyword evidence="1" id="KW-0479">Metal-binding</keyword>
<dbReference type="Proteomes" id="UP000298663">
    <property type="component" value="Unassembled WGS sequence"/>
</dbReference>
<dbReference type="PROSITE" id="PS50808">
    <property type="entry name" value="ZF_BED"/>
    <property type="match status" value="1"/>
</dbReference>
<dbReference type="GO" id="GO:0008270">
    <property type="term" value="F:zinc ion binding"/>
    <property type="evidence" value="ECO:0007669"/>
    <property type="project" value="UniProtKB-KW"/>
</dbReference>
<keyword evidence="8" id="KW-1185">Reference proteome</keyword>